<comment type="function">
    <text evidence="1">The M ring may be actively involved in energy transduction.</text>
</comment>
<comment type="subcellular location">
    <subcellularLocation>
        <location evidence="2">Bacterial flagellum basal body</location>
    </subcellularLocation>
    <subcellularLocation>
        <location evidence="3">Cell membrane</location>
        <topology evidence="3">Multi-pass membrane protein</topology>
    </subcellularLocation>
</comment>
<evidence type="ECO:0000256" key="6">
    <source>
        <dbReference type="ARBA" id="ARBA00022475"/>
    </source>
</evidence>
<evidence type="ECO:0000256" key="2">
    <source>
        <dbReference type="ARBA" id="ARBA00004117"/>
    </source>
</evidence>
<dbReference type="AlphaFoldDB" id="A0A2S7BG40"/>
<evidence type="ECO:0000259" key="15">
    <source>
        <dbReference type="Pfam" id="PF08345"/>
    </source>
</evidence>
<evidence type="ECO:0000256" key="5">
    <source>
        <dbReference type="ARBA" id="ARBA00017949"/>
    </source>
</evidence>
<keyword evidence="9 13" id="KW-0472">Membrane</keyword>
<dbReference type="GO" id="GO:0003774">
    <property type="term" value="F:cytoskeletal motor activity"/>
    <property type="evidence" value="ECO:0007669"/>
    <property type="project" value="InterPro"/>
</dbReference>
<feature type="domain" description="Flagellar M-ring C-terminal" evidence="15">
    <location>
        <begin position="292"/>
        <end position="354"/>
    </location>
</feature>
<dbReference type="InterPro" id="IPR045851">
    <property type="entry name" value="AMP-bd_C_sf"/>
</dbReference>
<dbReference type="PANTHER" id="PTHR30046:SF0">
    <property type="entry name" value="FLAGELLAR M-RING PROTEIN"/>
    <property type="match status" value="1"/>
</dbReference>
<protein>
    <recommendedName>
        <fullName evidence="5">Flagellar M-ring protein</fullName>
    </recommendedName>
</protein>
<evidence type="ECO:0000256" key="11">
    <source>
        <dbReference type="ARBA" id="ARBA00025936"/>
    </source>
</evidence>
<gene>
    <name evidence="16" type="primary">fliF</name>
    <name evidence="16" type="ORF">XdyCFBP7245_23015</name>
</gene>
<evidence type="ECO:0000256" key="7">
    <source>
        <dbReference type="ARBA" id="ARBA00022692"/>
    </source>
</evidence>
<dbReference type="InterPro" id="IPR043427">
    <property type="entry name" value="YscJ/FliF"/>
</dbReference>
<dbReference type="InterPro" id="IPR006182">
    <property type="entry name" value="FliF_N_dom"/>
</dbReference>
<comment type="caution">
    <text evidence="16">The sequence shown here is derived from an EMBL/GenBank/DDBJ whole genome shotgun (WGS) entry which is preliminary data.</text>
</comment>
<sequence>MPPTRRVGLFVAAGILLLLTAAAIWWALAPRQAVLFGQLKQADAAEVSAALDEWKVPHSYTPDGSAILVEQGQVHPLRMRLVSAGIPKGGHVGFELFDTNEFGVTEFAQRINYQRALQGEIERTIATIPGVEAVRVHLSIRRPGVFLAEDSQSKASVAVSLVPGATLTAKQVSGIRDLVASAVDGLAPDAVVVVGPTGLQLGGGANDAASGTQGDLARQLGADYERDIRKILEAQSSTAGASISVNVALNFDKVRTTSERTLVAPGQDHGTVVRRSTSSDRTADGGNGAVLNEQVEYAHGTEKQEVTRATGRVERISVAISVRQPLTDIEQQRLQRLVMAAIGGDAARGDVVEIGVGAPSLAGQPANRPTSAVRDTDRSVITTSDAVSVWQSGLLTWLLAAIFISLTVGLLIGRAIARSRGKRLSREQSEQAAQHIRAWLLGPAHERV</sequence>
<dbReference type="InterPro" id="IPR000067">
    <property type="entry name" value="FlgMring_FliF"/>
</dbReference>
<keyword evidence="8 13" id="KW-1133">Transmembrane helix</keyword>
<feature type="domain" description="Flagellar M-ring N-terminal" evidence="14">
    <location>
        <begin position="30"/>
        <end position="198"/>
    </location>
</feature>
<dbReference type="EMBL" id="MDEE01000088">
    <property type="protein sequence ID" value="PPU44208.1"/>
    <property type="molecule type" value="Genomic_DNA"/>
</dbReference>
<dbReference type="InterPro" id="IPR013556">
    <property type="entry name" value="Flag_M-ring_C"/>
</dbReference>
<evidence type="ECO:0000256" key="13">
    <source>
        <dbReference type="SAM" id="Phobius"/>
    </source>
</evidence>
<evidence type="ECO:0000256" key="3">
    <source>
        <dbReference type="ARBA" id="ARBA00004651"/>
    </source>
</evidence>
<keyword evidence="16" id="KW-0969">Cilium</keyword>
<dbReference type="GO" id="GO:0005886">
    <property type="term" value="C:plasma membrane"/>
    <property type="evidence" value="ECO:0007669"/>
    <property type="project" value="UniProtKB-SubCell"/>
</dbReference>
<evidence type="ECO:0000256" key="10">
    <source>
        <dbReference type="ARBA" id="ARBA00023143"/>
    </source>
</evidence>
<keyword evidence="16" id="KW-0282">Flagellum</keyword>
<accession>A0A2S7BG40</accession>
<evidence type="ECO:0000256" key="9">
    <source>
        <dbReference type="ARBA" id="ARBA00023136"/>
    </source>
</evidence>
<keyword evidence="7 13" id="KW-0812">Transmembrane</keyword>
<dbReference type="Proteomes" id="UP000238908">
    <property type="component" value="Unassembled WGS sequence"/>
</dbReference>
<dbReference type="Pfam" id="PF08345">
    <property type="entry name" value="YscJ_FliF_C"/>
    <property type="match status" value="1"/>
</dbReference>
<keyword evidence="16" id="KW-0966">Cell projection</keyword>
<dbReference type="Pfam" id="PF01514">
    <property type="entry name" value="YscJ_FliF"/>
    <property type="match status" value="1"/>
</dbReference>
<evidence type="ECO:0000256" key="12">
    <source>
        <dbReference type="SAM" id="MobiDB-lite"/>
    </source>
</evidence>
<organism evidence="16 17">
    <name type="scientific">Xanthomonas dyei</name>
    <dbReference type="NCBI Taxonomy" id="743699"/>
    <lineage>
        <taxon>Bacteria</taxon>
        <taxon>Pseudomonadati</taxon>
        <taxon>Pseudomonadota</taxon>
        <taxon>Gammaproteobacteria</taxon>
        <taxon>Lysobacterales</taxon>
        <taxon>Lysobacteraceae</taxon>
        <taxon>Xanthomonas</taxon>
    </lineage>
</organism>
<evidence type="ECO:0000256" key="8">
    <source>
        <dbReference type="ARBA" id="ARBA00022989"/>
    </source>
</evidence>
<dbReference type="GO" id="GO:0071973">
    <property type="term" value="P:bacterial-type flagellum-dependent cell motility"/>
    <property type="evidence" value="ECO:0007669"/>
    <property type="project" value="InterPro"/>
</dbReference>
<dbReference type="GO" id="GO:0009431">
    <property type="term" value="C:bacterial-type flagellum basal body, MS ring"/>
    <property type="evidence" value="ECO:0007669"/>
    <property type="project" value="InterPro"/>
</dbReference>
<feature type="transmembrane region" description="Helical" evidence="13">
    <location>
        <begin position="394"/>
        <end position="417"/>
    </location>
</feature>
<comment type="subunit">
    <text evidence="11">The basal body constitutes a major portion of the flagellar organelle and consists of four rings (L,P,S, and M) mounted on a central rod. The M ring is integral to the inner membrane of the cell and may be connected to the flagellar rod via the S ring. The S (supramembrane ring) lies just distal to the M ring. The L and P rings lie in the outer membrane and the periplasmic space, respectively.</text>
</comment>
<dbReference type="PRINTS" id="PR01009">
    <property type="entry name" value="FLGMRINGFLIF"/>
</dbReference>
<keyword evidence="10" id="KW-0975">Bacterial flagellum</keyword>
<evidence type="ECO:0000313" key="16">
    <source>
        <dbReference type="EMBL" id="PPU44208.1"/>
    </source>
</evidence>
<evidence type="ECO:0000256" key="4">
    <source>
        <dbReference type="ARBA" id="ARBA00007971"/>
    </source>
</evidence>
<proteinExistence type="inferred from homology"/>
<keyword evidence="6" id="KW-1003">Cell membrane</keyword>
<evidence type="ECO:0000256" key="1">
    <source>
        <dbReference type="ARBA" id="ARBA00003820"/>
    </source>
</evidence>
<feature type="region of interest" description="Disordered" evidence="12">
    <location>
        <begin position="265"/>
        <end position="287"/>
    </location>
</feature>
<evidence type="ECO:0000259" key="14">
    <source>
        <dbReference type="Pfam" id="PF01514"/>
    </source>
</evidence>
<evidence type="ECO:0000313" key="17">
    <source>
        <dbReference type="Proteomes" id="UP000238908"/>
    </source>
</evidence>
<dbReference type="NCBIfam" id="TIGR00206">
    <property type="entry name" value="fliF"/>
    <property type="match status" value="1"/>
</dbReference>
<name>A0A2S7BG40_9XANT</name>
<comment type="similarity">
    <text evidence="4">Belongs to the FliF family.</text>
</comment>
<dbReference type="Gene3D" id="3.30.300.30">
    <property type="match status" value="1"/>
</dbReference>
<dbReference type="PANTHER" id="PTHR30046">
    <property type="entry name" value="FLAGELLAR M-RING PROTEIN"/>
    <property type="match status" value="1"/>
</dbReference>
<reference evidence="16 17" key="1">
    <citation type="submission" date="2016-08" db="EMBL/GenBank/DDBJ databases">
        <authorList>
            <person name="Seilhamer J.J."/>
        </authorList>
    </citation>
    <scope>NUCLEOTIDE SEQUENCE [LARGE SCALE GENOMIC DNA]</scope>
    <source>
        <strain evidence="16 17">CFBP7245</strain>
    </source>
</reference>